<keyword evidence="1" id="KW-0175">Coiled coil</keyword>
<protein>
    <submittedName>
        <fullName evidence="3">DUF1631 family protein</fullName>
    </submittedName>
</protein>
<dbReference type="KEGG" id="mbah:HYN46_13040"/>
<gene>
    <name evidence="3" type="ORF">HYN46_13040</name>
</gene>
<dbReference type="EMBL" id="CP031222">
    <property type="protein sequence ID" value="AXI03671.1"/>
    <property type="molecule type" value="Genomic_DNA"/>
</dbReference>
<dbReference type="Pfam" id="PF07793">
    <property type="entry name" value="DUF1631"/>
    <property type="match status" value="1"/>
</dbReference>
<dbReference type="Proteomes" id="UP000253940">
    <property type="component" value="Chromosome"/>
</dbReference>
<feature type="coiled-coil region" evidence="1">
    <location>
        <begin position="500"/>
        <end position="527"/>
    </location>
</feature>
<dbReference type="AlphaFoldDB" id="A0A345P8R2"/>
<proteinExistence type="predicted"/>
<evidence type="ECO:0000313" key="3">
    <source>
        <dbReference type="EMBL" id="AXI03671.1"/>
    </source>
</evidence>
<evidence type="ECO:0000256" key="2">
    <source>
        <dbReference type="SAM" id="MobiDB-lite"/>
    </source>
</evidence>
<dbReference type="InterPro" id="IPR012434">
    <property type="entry name" value="DUF1631"/>
</dbReference>
<sequence>MHDAMNSHIDSSLPDDPLFPRALSKSKAPATLTHFSDAIRQPLIEFFTPKFNTLLDEIPGWVIERCDSLPAPMQQRYMEIIPELRRSRTLIEQNAVTFMDTQLHRFSQLEQVRDSKLSKLPDVDFEHIGLVDAADFEVAVAVDALADRLAHSLEPDLGNAFQRLRRFTEKLSNQTQLPFHPRALFQVLLDSLAPLSLLPAQRISLVRQFAIQLDLPALHELKALILPALEYAEVPERDKFQPNKSTVAPEKPKPVTSTSGPAQASATPVNPQPVMPPPIMEDGIPILHVAPHGGLVVDPALLIQQAKLFAAMSKSIASTPLQVPNPHPFANEQVLDQPELLSLLGQLQSAEPRTPMQQSEIQQSVAAVRDNIRQNLHSDAESTQVIAENETNLIDLVSTLFDYILDDKELPTAMKALIGRLQIPILKVALVDKSFFSGEDHPARKLLNLLAKAGQSWDENSKSSEVLYKKVEEVVFVVLTEFHDEISIFERLLNDFQDFYQQQQDRLAAMDARTREAEENRARAEAARTLVQQALNRRLNGLKLPMSIVKLLQEGWRHVLYLSALKEGTESESWRQSIKVVDALIWSMLPPAGDVQWIERLKGVSPKLLNSLRKGLMSVNFDTHQLEKMLAEILQSHQEIINGVSAPLVEVLDPENKANAKESAEAVTVQQAMTSTHPNEIKFVAMPVAQVASIYEGDTLSPNDPHVVEVRHLVVGTWVEFLQSDSSVRHRLVAKIRSSEKLIFANKRGIKAAELSMMQLAIELSQNRAAVLTEQPQMFDRALLSVVDGLRKLSA</sequence>
<feature type="region of interest" description="Disordered" evidence="2">
    <location>
        <begin position="240"/>
        <end position="274"/>
    </location>
</feature>
<name>A0A345P8R2_9GAMM</name>
<reference evidence="3 4" key="1">
    <citation type="submission" date="2018-07" db="EMBL/GenBank/DDBJ databases">
        <title>Genome sequencing of Moraxellaceae gen. HYN0046.</title>
        <authorList>
            <person name="Kim M."/>
            <person name="Yi H."/>
        </authorList>
    </citation>
    <scope>NUCLEOTIDE SEQUENCE [LARGE SCALE GENOMIC DNA]</scope>
    <source>
        <strain evidence="3 4">HYN0046</strain>
    </source>
</reference>
<keyword evidence="4" id="KW-1185">Reference proteome</keyword>
<feature type="compositionally biased region" description="Polar residues" evidence="2">
    <location>
        <begin position="255"/>
        <end position="267"/>
    </location>
</feature>
<accession>A0A345P8R2</accession>
<evidence type="ECO:0000313" key="4">
    <source>
        <dbReference type="Proteomes" id="UP000253940"/>
    </source>
</evidence>
<evidence type="ECO:0000256" key="1">
    <source>
        <dbReference type="SAM" id="Coils"/>
    </source>
</evidence>
<dbReference type="OrthoDB" id="6188167at2"/>
<organism evidence="3 4">
    <name type="scientific">Aquirhabdus parva</name>
    <dbReference type="NCBI Taxonomy" id="2283318"/>
    <lineage>
        <taxon>Bacteria</taxon>
        <taxon>Pseudomonadati</taxon>
        <taxon>Pseudomonadota</taxon>
        <taxon>Gammaproteobacteria</taxon>
        <taxon>Moraxellales</taxon>
        <taxon>Moraxellaceae</taxon>
        <taxon>Aquirhabdus</taxon>
    </lineage>
</organism>